<dbReference type="EMBL" id="FOES01000019">
    <property type="protein sequence ID" value="SEQ61563.1"/>
    <property type="molecule type" value="Genomic_DNA"/>
</dbReference>
<evidence type="ECO:0000313" key="2">
    <source>
        <dbReference type="EMBL" id="SEQ61563.1"/>
    </source>
</evidence>
<dbReference type="InterPro" id="IPR016709">
    <property type="entry name" value="HadA-like"/>
</dbReference>
<dbReference type="CDD" id="cd03441">
    <property type="entry name" value="R_hydratase_like"/>
    <property type="match status" value="1"/>
</dbReference>
<gene>
    <name evidence="2" type="ORF">SAMN05216362_11919</name>
</gene>
<sequence>MLYEFIGNRSSKVTNVIEKGAVLKFAKAIGETHPMYIDENYAKNSSISNLLVPATFPVTLDYGTIPGLTLPSVGLIHGEQSFHYHRPLVVGDVVECYREVKDYMEKEAKSGTLGMLTFTDYGEDEQGELIFENERVIILTETVRKELSY</sequence>
<dbReference type="OrthoDB" id="160199at2"/>
<reference evidence="2 3" key="1">
    <citation type="submission" date="2016-10" db="EMBL/GenBank/DDBJ databases">
        <authorList>
            <person name="de Groot N.N."/>
        </authorList>
    </citation>
    <scope>NUCLEOTIDE SEQUENCE [LARGE SCALE GENOMIC DNA]</scope>
    <source>
        <strain evidence="2 3">DSM 21633</strain>
    </source>
</reference>
<protein>
    <submittedName>
        <fullName evidence="2">N-terminal half of MaoC dehydratase</fullName>
    </submittedName>
</protein>
<dbReference type="AlphaFoldDB" id="A0A1H9HGR3"/>
<dbReference type="PIRSF" id="PIRSF018072">
    <property type="entry name" value="UCP018072"/>
    <property type="match status" value="1"/>
</dbReference>
<dbReference type="InterPro" id="IPR029069">
    <property type="entry name" value="HotDog_dom_sf"/>
</dbReference>
<evidence type="ECO:0000259" key="1">
    <source>
        <dbReference type="Pfam" id="PF13452"/>
    </source>
</evidence>
<proteinExistence type="predicted"/>
<feature type="domain" description="FAS1-like dehydratase" evidence="1">
    <location>
        <begin position="5"/>
        <end position="132"/>
    </location>
</feature>
<evidence type="ECO:0000313" key="3">
    <source>
        <dbReference type="Proteomes" id="UP000199427"/>
    </source>
</evidence>
<name>A0A1H9HGR3_9BACI</name>
<accession>A0A1H9HGR3</accession>
<keyword evidence="3" id="KW-1185">Reference proteome</keyword>
<dbReference type="Gene3D" id="3.10.129.10">
    <property type="entry name" value="Hotdog Thioesterase"/>
    <property type="match status" value="1"/>
</dbReference>
<dbReference type="Proteomes" id="UP000199427">
    <property type="component" value="Unassembled WGS sequence"/>
</dbReference>
<dbReference type="Pfam" id="PF13452">
    <property type="entry name" value="FAS1_DH_region"/>
    <property type="match status" value="1"/>
</dbReference>
<dbReference type="SUPFAM" id="SSF54637">
    <property type="entry name" value="Thioesterase/thiol ester dehydrase-isomerase"/>
    <property type="match status" value="1"/>
</dbReference>
<organism evidence="2 3">
    <name type="scientific">Piscibacillus halophilus</name>
    <dbReference type="NCBI Taxonomy" id="571933"/>
    <lineage>
        <taxon>Bacteria</taxon>
        <taxon>Bacillati</taxon>
        <taxon>Bacillota</taxon>
        <taxon>Bacilli</taxon>
        <taxon>Bacillales</taxon>
        <taxon>Bacillaceae</taxon>
        <taxon>Piscibacillus</taxon>
    </lineage>
</organism>
<dbReference type="InterPro" id="IPR039569">
    <property type="entry name" value="FAS1-like_DH_region"/>
</dbReference>
<dbReference type="STRING" id="571933.SAMN05216362_11919"/>